<evidence type="ECO:0000256" key="1">
    <source>
        <dbReference type="ARBA" id="ARBA00022729"/>
    </source>
</evidence>
<accession>A0AAN9S214</accession>
<dbReference type="PANTHER" id="PTHR33184">
    <property type="entry name" value="PROTEIN TAPETUM DETERMINANT 1-LIKE-RELATED"/>
    <property type="match status" value="1"/>
</dbReference>
<dbReference type="GO" id="GO:0001709">
    <property type="term" value="P:cell fate determination"/>
    <property type="evidence" value="ECO:0007669"/>
    <property type="project" value="TreeGrafter"/>
</dbReference>
<dbReference type="EMBL" id="JAYMYS010000006">
    <property type="protein sequence ID" value="KAK7387677.1"/>
    <property type="molecule type" value="Genomic_DNA"/>
</dbReference>
<gene>
    <name evidence="2" type="ORF">VNO78_22467</name>
</gene>
<dbReference type="AlphaFoldDB" id="A0AAN9S214"/>
<dbReference type="Pfam" id="PF24068">
    <property type="entry name" value="TPD1_C"/>
    <property type="match status" value="1"/>
</dbReference>
<dbReference type="InterPro" id="IPR040361">
    <property type="entry name" value="TPD1"/>
</dbReference>
<reference evidence="2 3" key="1">
    <citation type="submission" date="2024-01" db="EMBL/GenBank/DDBJ databases">
        <title>The genomes of 5 underutilized Papilionoideae crops provide insights into root nodulation and disease resistanc.</title>
        <authorList>
            <person name="Jiang F."/>
        </authorList>
    </citation>
    <scope>NUCLEOTIDE SEQUENCE [LARGE SCALE GENOMIC DNA]</scope>
    <source>
        <strain evidence="2">DUOXIRENSHENG_FW03</strain>
        <tissue evidence="2">Leaves</tissue>
    </source>
</reference>
<evidence type="ECO:0000313" key="3">
    <source>
        <dbReference type="Proteomes" id="UP001386955"/>
    </source>
</evidence>
<proteinExistence type="predicted"/>
<name>A0AAN9S214_PSOTE</name>
<protein>
    <submittedName>
        <fullName evidence="2">Uncharacterized protein</fullName>
    </submittedName>
</protein>
<evidence type="ECO:0000313" key="2">
    <source>
        <dbReference type="EMBL" id="KAK7387677.1"/>
    </source>
</evidence>
<sequence length="174" mass="19413">MRVAIKSTNKFRSFSMVSVAFVLTVLLVRDLVIHKKGAGIEDMLFSRGNKKVSSLRKLVQYEDDGKVRRKGMVCSKEEIVIYEGEVPPLPSGIPAYTVQIMNMCASDCKIAKIHLHCGWFSSARLINPRVFRRLGYDDCLVNDGKVLGPGKTISFQYANTFRYPLSVASVVCSS</sequence>
<organism evidence="2 3">
    <name type="scientific">Psophocarpus tetragonolobus</name>
    <name type="common">Winged bean</name>
    <name type="synonym">Dolichos tetragonolobus</name>
    <dbReference type="NCBI Taxonomy" id="3891"/>
    <lineage>
        <taxon>Eukaryota</taxon>
        <taxon>Viridiplantae</taxon>
        <taxon>Streptophyta</taxon>
        <taxon>Embryophyta</taxon>
        <taxon>Tracheophyta</taxon>
        <taxon>Spermatophyta</taxon>
        <taxon>Magnoliopsida</taxon>
        <taxon>eudicotyledons</taxon>
        <taxon>Gunneridae</taxon>
        <taxon>Pentapetalae</taxon>
        <taxon>rosids</taxon>
        <taxon>fabids</taxon>
        <taxon>Fabales</taxon>
        <taxon>Fabaceae</taxon>
        <taxon>Papilionoideae</taxon>
        <taxon>50 kb inversion clade</taxon>
        <taxon>NPAAA clade</taxon>
        <taxon>indigoferoid/millettioid clade</taxon>
        <taxon>Phaseoleae</taxon>
        <taxon>Psophocarpus</taxon>
    </lineage>
</organism>
<keyword evidence="3" id="KW-1185">Reference proteome</keyword>
<keyword evidence="1" id="KW-0732">Signal</keyword>
<dbReference type="Proteomes" id="UP001386955">
    <property type="component" value="Unassembled WGS sequence"/>
</dbReference>
<comment type="caution">
    <text evidence="2">The sequence shown here is derived from an EMBL/GenBank/DDBJ whole genome shotgun (WGS) entry which is preliminary data.</text>
</comment>
<dbReference type="PANTHER" id="PTHR33184:SF67">
    <property type="entry name" value="PROTEIN TAPETUM DETERMINANT 1"/>
    <property type="match status" value="1"/>
</dbReference>